<reference evidence="2" key="2">
    <citation type="submission" date="2009-11" db="EMBL/GenBank/DDBJ databases">
        <title>The Genome Sequence of Allomyces macrogynus strain ATCC 38327.</title>
        <authorList>
            <consortium name="The Broad Institute Genome Sequencing Platform"/>
            <person name="Russ C."/>
            <person name="Cuomo C."/>
            <person name="Shea T."/>
            <person name="Young S.K."/>
            <person name="Zeng Q."/>
            <person name="Koehrsen M."/>
            <person name="Haas B."/>
            <person name="Borodovsky M."/>
            <person name="Guigo R."/>
            <person name="Alvarado L."/>
            <person name="Berlin A."/>
            <person name="Borenstein D."/>
            <person name="Chen Z."/>
            <person name="Engels R."/>
            <person name="Freedman E."/>
            <person name="Gellesch M."/>
            <person name="Goldberg J."/>
            <person name="Griggs A."/>
            <person name="Gujja S."/>
            <person name="Heiman D."/>
            <person name="Hepburn T."/>
            <person name="Howarth C."/>
            <person name="Jen D."/>
            <person name="Larson L."/>
            <person name="Lewis B."/>
            <person name="Mehta T."/>
            <person name="Park D."/>
            <person name="Pearson M."/>
            <person name="Roberts A."/>
            <person name="Saif S."/>
            <person name="Shenoy N."/>
            <person name="Sisk P."/>
            <person name="Stolte C."/>
            <person name="Sykes S."/>
            <person name="Walk T."/>
            <person name="White J."/>
            <person name="Yandava C."/>
            <person name="Burger G."/>
            <person name="Gray M.W."/>
            <person name="Holland P.W.H."/>
            <person name="King N."/>
            <person name="Lang F.B.F."/>
            <person name="Roger A.J."/>
            <person name="Ruiz-Trillo I."/>
            <person name="Lander E."/>
            <person name="Nusbaum C."/>
        </authorList>
    </citation>
    <scope>NUCLEOTIDE SEQUENCE [LARGE SCALE GENOMIC DNA]</scope>
    <source>
        <strain evidence="2">ATCC 38327</strain>
    </source>
</reference>
<evidence type="ECO:0000313" key="2">
    <source>
        <dbReference type="Proteomes" id="UP000054350"/>
    </source>
</evidence>
<protein>
    <recommendedName>
        <fullName evidence="3">NADH dehydrogenase [ubiquinone] 1 alpha subcomplex assembly factor 3</fullName>
    </recommendedName>
</protein>
<proteinExistence type="predicted"/>
<organism evidence="1 2">
    <name type="scientific">Allomyces macrogynus (strain ATCC 38327)</name>
    <name type="common">Allomyces javanicus var. macrogynus</name>
    <dbReference type="NCBI Taxonomy" id="578462"/>
    <lineage>
        <taxon>Eukaryota</taxon>
        <taxon>Fungi</taxon>
        <taxon>Fungi incertae sedis</taxon>
        <taxon>Blastocladiomycota</taxon>
        <taxon>Blastocladiomycetes</taxon>
        <taxon>Blastocladiales</taxon>
        <taxon>Blastocladiaceae</taxon>
        <taxon>Allomyces</taxon>
    </lineage>
</organism>
<dbReference type="VEuPathDB" id="FungiDB:AMAG_01776"/>
<dbReference type="GO" id="GO:0005743">
    <property type="term" value="C:mitochondrial inner membrane"/>
    <property type="evidence" value="ECO:0007669"/>
    <property type="project" value="TreeGrafter"/>
</dbReference>
<dbReference type="OMA" id="MDTTHAA"/>
<dbReference type="STRING" id="578462.A0A0L0S0P3"/>
<dbReference type="AlphaFoldDB" id="A0A0L0S0P3"/>
<dbReference type="Gene3D" id="3.40.1230.10">
    <property type="entry name" value="MTH938-like"/>
    <property type="match status" value="1"/>
</dbReference>
<reference evidence="1 2" key="1">
    <citation type="submission" date="2009-11" db="EMBL/GenBank/DDBJ databases">
        <title>Annotation of Allomyces macrogynus ATCC 38327.</title>
        <authorList>
            <consortium name="The Broad Institute Genome Sequencing Platform"/>
            <person name="Russ C."/>
            <person name="Cuomo C."/>
            <person name="Burger G."/>
            <person name="Gray M.W."/>
            <person name="Holland P.W.H."/>
            <person name="King N."/>
            <person name="Lang F.B.F."/>
            <person name="Roger A.J."/>
            <person name="Ruiz-Trillo I."/>
            <person name="Young S.K."/>
            <person name="Zeng Q."/>
            <person name="Gargeya S."/>
            <person name="Fitzgerald M."/>
            <person name="Haas B."/>
            <person name="Abouelleil A."/>
            <person name="Alvarado L."/>
            <person name="Arachchi H.M."/>
            <person name="Berlin A."/>
            <person name="Chapman S.B."/>
            <person name="Gearin G."/>
            <person name="Goldberg J."/>
            <person name="Griggs A."/>
            <person name="Gujja S."/>
            <person name="Hansen M."/>
            <person name="Heiman D."/>
            <person name="Howarth C."/>
            <person name="Larimer J."/>
            <person name="Lui A."/>
            <person name="MacDonald P.J.P."/>
            <person name="McCowen C."/>
            <person name="Montmayeur A."/>
            <person name="Murphy C."/>
            <person name="Neiman D."/>
            <person name="Pearson M."/>
            <person name="Priest M."/>
            <person name="Roberts A."/>
            <person name="Saif S."/>
            <person name="Shea T."/>
            <person name="Sisk P."/>
            <person name="Stolte C."/>
            <person name="Sykes S."/>
            <person name="Wortman J."/>
            <person name="Nusbaum C."/>
            <person name="Birren B."/>
        </authorList>
    </citation>
    <scope>NUCLEOTIDE SEQUENCE [LARGE SCALE GENOMIC DNA]</scope>
    <source>
        <strain evidence="1 2">ATCC 38327</strain>
    </source>
</reference>
<dbReference type="SUPFAM" id="SSF64076">
    <property type="entry name" value="MTH938-like"/>
    <property type="match status" value="1"/>
</dbReference>
<dbReference type="PANTHER" id="PTHR21192">
    <property type="entry name" value="NUCLEAR PROTEIN E3-3"/>
    <property type="match status" value="1"/>
</dbReference>
<name>A0A0L0S0P3_ALLM3</name>
<sequence length="217" mass="23331">MLRTLSSTIAPRLHSLHLPVLRRAVAAATAVPALLAACPTPSPAPCPTTARTYATRAPHIAVFEDYDIFNRGPRPRVYVQRFSDRGFYVVQGGAADSEAVLLRGPVVLLNGQALLWDVPQETEGVANSAMYGCMGAWTPACLEVLKAVRDRPEIILFGTGKTMLALPPPLQALLKELSISYEVQNTRNACSTFNVLADEGRNVAACLLPLVPTPSRA</sequence>
<gene>
    <name evidence="1" type="ORF">AMAG_01776</name>
</gene>
<dbReference type="Proteomes" id="UP000054350">
    <property type="component" value="Unassembled WGS sequence"/>
</dbReference>
<accession>A0A0L0S0P3</accession>
<dbReference type="InterPro" id="IPR036748">
    <property type="entry name" value="MTH938-like_sf"/>
</dbReference>
<dbReference type="Pfam" id="PF04430">
    <property type="entry name" value="DUF498"/>
    <property type="match status" value="1"/>
</dbReference>
<dbReference type="eggNOG" id="KOG3363">
    <property type="taxonomic scope" value="Eukaryota"/>
</dbReference>
<evidence type="ECO:0000313" key="1">
    <source>
        <dbReference type="EMBL" id="KNE55919.1"/>
    </source>
</evidence>
<dbReference type="InterPro" id="IPR007523">
    <property type="entry name" value="NDUFAF3/AAMDC"/>
</dbReference>
<evidence type="ECO:0008006" key="3">
    <source>
        <dbReference type="Google" id="ProtNLM"/>
    </source>
</evidence>
<dbReference type="GO" id="GO:0032981">
    <property type="term" value="P:mitochondrial respiratory chain complex I assembly"/>
    <property type="evidence" value="ECO:0007669"/>
    <property type="project" value="TreeGrafter"/>
</dbReference>
<dbReference type="OrthoDB" id="20681at2759"/>
<dbReference type="EMBL" id="GG745329">
    <property type="protein sequence ID" value="KNE55919.1"/>
    <property type="molecule type" value="Genomic_DNA"/>
</dbReference>
<dbReference type="PANTHER" id="PTHR21192:SF2">
    <property type="entry name" value="NADH DEHYDROGENASE [UBIQUINONE] 1 ALPHA SUBCOMPLEX ASSEMBLY FACTOR 3"/>
    <property type="match status" value="1"/>
</dbReference>
<keyword evidence="2" id="KW-1185">Reference proteome</keyword>